<protein>
    <submittedName>
        <fullName evidence="1">Uncharacterized protein</fullName>
    </submittedName>
</protein>
<gene>
    <name evidence="1" type="ORF">GLOINDRAFT_84610</name>
</gene>
<sequence length="116" mass="13453">MFHKLNSSRKLERKLIQLNINITYIFVKLGTIIGISKIDGDVKCVAYDNLSYLSIKSIIKFDVQYIKITQWPLKNKFFESESFHYFLPCLGSREFFAKTTGLSPAEANELMLQGRH</sequence>
<organism evidence="1">
    <name type="scientific">Rhizophagus irregularis (strain DAOM 181602 / DAOM 197198 / MUCL 43194)</name>
    <name type="common">Arbuscular mycorrhizal fungus</name>
    <name type="synonym">Glomus intraradices</name>
    <dbReference type="NCBI Taxonomy" id="747089"/>
    <lineage>
        <taxon>Eukaryota</taxon>
        <taxon>Fungi</taxon>
        <taxon>Fungi incertae sedis</taxon>
        <taxon>Mucoromycota</taxon>
        <taxon>Glomeromycotina</taxon>
        <taxon>Glomeromycetes</taxon>
        <taxon>Glomerales</taxon>
        <taxon>Glomeraceae</taxon>
        <taxon>Rhizophagus</taxon>
    </lineage>
</organism>
<evidence type="ECO:0000313" key="1">
    <source>
        <dbReference type="EMBL" id="ESA11584.1"/>
    </source>
</evidence>
<dbReference type="HOGENOM" id="CLU_2098109_0_0_1"/>
<name>U9TTU3_RHIID</name>
<reference evidence="1" key="1">
    <citation type="submission" date="2013-07" db="EMBL/GenBank/DDBJ databases">
        <title>The genome of an arbuscular mycorrhizal fungus provides insights into the evolution of the oldest plant symbiosis.</title>
        <authorList>
            <consortium name="DOE Joint Genome Institute"/>
            <person name="Tisserant E."/>
            <person name="Malbreil M."/>
            <person name="Kuo A."/>
            <person name="Kohler A."/>
            <person name="Symeonidi A."/>
            <person name="Balestrini R."/>
            <person name="Charron P."/>
            <person name="Duensing N."/>
            <person name="Frei-dit-Frey N."/>
            <person name="Gianinazzi-Pearson V."/>
            <person name="Gilbert B."/>
            <person name="Handa Y."/>
            <person name="Hijri M."/>
            <person name="Kaul R."/>
            <person name="Kawaguchi M."/>
            <person name="Krajinski F."/>
            <person name="Lammers P."/>
            <person name="Lapierre D."/>
            <person name="Masclaux F.G."/>
            <person name="Murat C."/>
            <person name="Morin E."/>
            <person name="Ndikumana S."/>
            <person name="Pagni M."/>
            <person name="Petitpierre D."/>
            <person name="Requena N."/>
            <person name="Rosikiewicz P."/>
            <person name="Riley R."/>
            <person name="Saito K."/>
            <person name="San Clemente H."/>
            <person name="Shapiro H."/>
            <person name="van Tuinen D."/>
            <person name="Becard G."/>
            <person name="Bonfante P."/>
            <person name="Paszkowski U."/>
            <person name="Shachar-Hill Y."/>
            <person name="Young J.P."/>
            <person name="Sanders I.R."/>
            <person name="Henrissat B."/>
            <person name="Rensing S.A."/>
            <person name="Grigoriev I.V."/>
            <person name="Corradi N."/>
            <person name="Roux C."/>
            <person name="Martin F."/>
        </authorList>
    </citation>
    <scope>NUCLEOTIDE SEQUENCE</scope>
    <source>
        <strain evidence="1">DAOM 197198</strain>
    </source>
</reference>
<accession>U9TTU3</accession>
<dbReference type="EMBL" id="KI285836">
    <property type="protein sequence ID" value="ESA11584.1"/>
    <property type="molecule type" value="Genomic_DNA"/>
</dbReference>
<dbReference type="AlphaFoldDB" id="U9TTU3"/>
<proteinExistence type="predicted"/>